<proteinExistence type="predicted"/>
<dbReference type="EMBL" id="JAWWNJ010000084">
    <property type="protein sequence ID" value="KAK7001102.1"/>
    <property type="molecule type" value="Genomic_DNA"/>
</dbReference>
<evidence type="ECO:0000313" key="2">
    <source>
        <dbReference type="Proteomes" id="UP001362999"/>
    </source>
</evidence>
<gene>
    <name evidence="1" type="ORF">R3P38DRAFT_2559330</name>
</gene>
<dbReference type="Proteomes" id="UP001362999">
    <property type="component" value="Unassembled WGS sequence"/>
</dbReference>
<reference evidence="1 2" key="1">
    <citation type="journal article" date="2024" name="J Genomics">
        <title>Draft genome sequencing and assembly of Favolaschia claudopus CIRM-BRFM 2984 isolated from oak limbs.</title>
        <authorList>
            <person name="Navarro D."/>
            <person name="Drula E."/>
            <person name="Chaduli D."/>
            <person name="Cazenave R."/>
            <person name="Ahrendt S."/>
            <person name="Wang J."/>
            <person name="Lipzen A."/>
            <person name="Daum C."/>
            <person name="Barry K."/>
            <person name="Grigoriev I.V."/>
            <person name="Favel A."/>
            <person name="Rosso M.N."/>
            <person name="Martin F."/>
        </authorList>
    </citation>
    <scope>NUCLEOTIDE SEQUENCE [LARGE SCALE GENOMIC DNA]</scope>
    <source>
        <strain evidence="1 2">CIRM-BRFM 2984</strain>
    </source>
</reference>
<evidence type="ECO:0008006" key="3">
    <source>
        <dbReference type="Google" id="ProtNLM"/>
    </source>
</evidence>
<organism evidence="1 2">
    <name type="scientific">Favolaschia claudopus</name>
    <dbReference type="NCBI Taxonomy" id="2862362"/>
    <lineage>
        <taxon>Eukaryota</taxon>
        <taxon>Fungi</taxon>
        <taxon>Dikarya</taxon>
        <taxon>Basidiomycota</taxon>
        <taxon>Agaricomycotina</taxon>
        <taxon>Agaricomycetes</taxon>
        <taxon>Agaricomycetidae</taxon>
        <taxon>Agaricales</taxon>
        <taxon>Marasmiineae</taxon>
        <taxon>Mycenaceae</taxon>
        <taxon>Favolaschia</taxon>
    </lineage>
</organism>
<evidence type="ECO:0000313" key="1">
    <source>
        <dbReference type="EMBL" id="KAK7001102.1"/>
    </source>
</evidence>
<sequence>MLYFLWMLIHGGYKVGLHWKDMPGHEEKETCNKCGITESMEHILTKCDAPGQQAVWNLASELWKLKTGADLPPPTLGQIMACAAIKRKDAGTTRLFRILVSESAHLIWRLRNERVINAKDPASNWEITNRWCKTINNRLGIDCAMTNAVKYGSKAIDKKLVLSTWKNVLKNEDRLPKDWTWETGVLVGVG</sequence>
<keyword evidence="2" id="KW-1185">Reference proteome</keyword>
<dbReference type="AlphaFoldDB" id="A0AAW0A4Y7"/>
<accession>A0AAW0A4Y7</accession>
<name>A0AAW0A4Y7_9AGAR</name>
<comment type="caution">
    <text evidence="1">The sequence shown here is derived from an EMBL/GenBank/DDBJ whole genome shotgun (WGS) entry which is preliminary data.</text>
</comment>
<protein>
    <recommendedName>
        <fullName evidence="3">Reverse transcriptase zinc-binding domain-containing protein</fullName>
    </recommendedName>
</protein>